<dbReference type="NCBIfam" id="TIGR02432">
    <property type="entry name" value="lysidine_TilS_N"/>
    <property type="match status" value="1"/>
</dbReference>
<dbReference type="GO" id="GO:0005737">
    <property type="term" value="C:cytoplasm"/>
    <property type="evidence" value="ECO:0007669"/>
    <property type="project" value="UniProtKB-SubCell"/>
</dbReference>
<evidence type="ECO:0000256" key="5">
    <source>
        <dbReference type="ARBA" id="ARBA00048539"/>
    </source>
</evidence>
<dbReference type="SUPFAM" id="SSF52402">
    <property type="entry name" value="Adenine nucleotide alpha hydrolases-like"/>
    <property type="match status" value="1"/>
</dbReference>
<keyword evidence="4 6" id="KW-0067">ATP-binding</keyword>
<dbReference type="KEGG" id="mama:GII36_05160"/>
<dbReference type="Gene3D" id="3.40.50.620">
    <property type="entry name" value="HUPs"/>
    <property type="match status" value="1"/>
</dbReference>
<name>A0A857MPN3_9BACT</name>
<accession>A0A857MPN3</accession>
<evidence type="ECO:0000313" key="8">
    <source>
        <dbReference type="EMBL" id="QHN43209.1"/>
    </source>
</evidence>
<reference evidence="8" key="1">
    <citation type="journal article" date="2021" name="Nat. Microbiol.">
        <title>Cocultivation of an ultrasmall environmental parasitic bacterium with lytic ability against bacteria associated with wastewater foams.</title>
        <authorList>
            <person name="Batinovic S."/>
            <person name="Rose J.J.A."/>
            <person name="Ratcliffe J."/>
            <person name="Seviour R.J."/>
            <person name="Petrovski S."/>
        </authorList>
    </citation>
    <scope>NUCLEOTIDE SEQUENCE</scope>
    <source>
        <strain evidence="8">JR1</strain>
    </source>
</reference>
<evidence type="ECO:0000256" key="2">
    <source>
        <dbReference type="ARBA" id="ARBA00022694"/>
    </source>
</evidence>
<evidence type="ECO:0000259" key="7">
    <source>
        <dbReference type="Pfam" id="PF01171"/>
    </source>
</evidence>
<dbReference type="InterPro" id="IPR012094">
    <property type="entry name" value="tRNA_Ile_lys_synt"/>
</dbReference>
<keyword evidence="9" id="KW-1185">Reference proteome</keyword>
<protein>
    <recommendedName>
        <fullName evidence="6">tRNA(Ile)-lysidine synthase</fullName>
        <ecNumber evidence="6">6.3.4.19</ecNumber>
    </recommendedName>
    <alternativeName>
        <fullName evidence="6">tRNA(Ile)-2-lysyl-cytidine synthase</fullName>
    </alternativeName>
    <alternativeName>
        <fullName evidence="6">tRNA(Ile)-lysidine synthetase</fullName>
    </alternativeName>
</protein>
<dbReference type="GO" id="GO:0006400">
    <property type="term" value="P:tRNA modification"/>
    <property type="evidence" value="ECO:0007669"/>
    <property type="project" value="UniProtKB-UniRule"/>
</dbReference>
<feature type="domain" description="tRNA(Ile)-lysidine/2-thiocytidine synthase N-terminal" evidence="7">
    <location>
        <begin position="37"/>
        <end position="204"/>
    </location>
</feature>
<dbReference type="EC" id="6.3.4.19" evidence="6"/>
<evidence type="ECO:0000313" key="9">
    <source>
        <dbReference type="Proteomes" id="UP001059824"/>
    </source>
</evidence>
<keyword evidence="6" id="KW-0963">Cytoplasm</keyword>
<gene>
    <name evidence="6 8" type="primary">tilS</name>
    <name evidence="8" type="ORF">GII36_05160</name>
</gene>
<organism evidence="8 9">
    <name type="scientific">Candidatus Mycosynbacter amalyticus</name>
    <dbReference type="NCBI Taxonomy" id="2665156"/>
    <lineage>
        <taxon>Bacteria</taxon>
        <taxon>Candidatus Saccharimonadota</taxon>
        <taxon>Candidatus Saccharimonadota incertae sedis</taxon>
        <taxon>Candidatus Mycosynbacter</taxon>
    </lineage>
</organism>
<evidence type="ECO:0000256" key="1">
    <source>
        <dbReference type="ARBA" id="ARBA00022598"/>
    </source>
</evidence>
<dbReference type="HAMAP" id="MF_01161">
    <property type="entry name" value="tRNA_Ile_lys_synt"/>
    <property type="match status" value="1"/>
</dbReference>
<dbReference type="GO" id="GO:0005524">
    <property type="term" value="F:ATP binding"/>
    <property type="evidence" value="ECO:0007669"/>
    <property type="project" value="UniProtKB-UniRule"/>
</dbReference>
<dbReference type="EMBL" id="CP045921">
    <property type="protein sequence ID" value="QHN43209.1"/>
    <property type="molecule type" value="Genomic_DNA"/>
</dbReference>
<evidence type="ECO:0000256" key="6">
    <source>
        <dbReference type="HAMAP-Rule" id="MF_01161"/>
    </source>
</evidence>
<evidence type="ECO:0000256" key="4">
    <source>
        <dbReference type="ARBA" id="ARBA00022840"/>
    </source>
</evidence>
<dbReference type="InterPro" id="IPR012795">
    <property type="entry name" value="tRNA_Ile_lys_synt_N"/>
</dbReference>
<dbReference type="CDD" id="cd01992">
    <property type="entry name" value="TilS_N"/>
    <property type="match status" value="1"/>
</dbReference>
<dbReference type="Proteomes" id="UP001059824">
    <property type="component" value="Chromosome"/>
</dbReference>
<comment type="subcellular location">
    <subcellularLocation>
        <location evidence="6">Cytoplasm</location>
    </subcellularLocation>
</comment>
<sequence length="308" mass="35061">MHGRCWAASWVVSSVSCSVFGRAKDSVTNQLTNRPRYVVAVSGGVDSVVLLHALLTHHSSDVVVAHVDHGIRPDSGKDAQFVRSLAKRYGVPFEMTRLALGEGAGEDVARRERYAFLRQVAERYGGVIVTAHHADDVVETVAINLLRGTGWRGLAVFGADDIYRPMTVWFKHEVVDYAKRHNLEWREDSTNASDKYLRNRLRKQAQHLPLDTRLELLALWRRQHELKRDILHESHQHASFRRYPYIMMPPAAAIEVLAHTLGIALTRPQLHRALLAIKTAKSGGEYHLTKRYCLCFTTDEFRIEVRKK</sequence>
<comment type="function">
    <text evidence="6">Ligates lysine onto the cytidine present at position 34 of the AUA codon-specific tRNA(Ile) that contains the anticodon CAU, in an ATP-dependent manner. Cytidine is converted to lysidine, thus changing the amino acid specificity of the tRNA from methionine to isoleucine.</text>
</comment>
<dbReference type="GO" id="GO:0032267">
    <property type="term" value="F:tRNA(Ile)-lysidine synthase activity"/>
    <property type="evidence" value="ECO:0007669"/>
    <property type="project" value="UniProtKB-EC"/>
</dbReference>
<keyword evidence="1 6" id="KW-0436">Ligase</keyword>
<dbReference type="PROSITE" id="PS51257">
    <property type="entry name" value="PROKAR_LIPOPROTEIN"/>
    <property type="match status" value="1"/>
</dbReference>
<comment type="catalytic activity">
    <reaction evidence="5 6">
        <text>cytidine(34) in tRNA(Ile2) + L-lysine + ATP = lysidine(34) in tRNA(Ile2) + AMP + diphosphate + H(+)</text>
        <dbReference type="Rhea" id="RHEA:43744"/>
        <dbReference type="Rhea" id="RHEA-COMP:10625"/>
        <dbReference type="Rhea" id="RHEA-COMP:10670"/>
        <dbReference type="ChEBI" id="CHEBI:15378"/>
        <dbReference type="ChEBI" id="CHEBI:30616"/>
        <dbReference type="ChEBI" id="CHEBI:32551"/>
        <dbReference type="ChEBI" id="CHEBI:33019"/>
        <dbReference type="ChEBI" id="CHEBI:82748"/>
        <dbReference type="ChEBI" id="CHEBI:83665"/>
        <dbReference type="ChEBI" id="CHEBI:456215"/>
        <dbReference type="EC" id="6.3.4.19"/>
    </reaction>
</comment>
<dbReference type="AlphaFoldDB" id="A0A857MPN3"/>
<dbReference type="Pfam" id="PF01171">
    <property type="entry name" value="ATP_bind_3"/>
    <property type="match status" value="1"/>
</dbReference>
<keyword evidence="2 6" id="KW-0819">tRNA processing</keyword>
<dbReference type="PANTHER" id="PTHR43033:SF1">
    <property type="entry name" value="TRNA(ILE)-LYSIDINE SYNTHASE-RELATED"/>
    <property type="match status" value="1"/>
</dbReference>
<keyword evidence="3 6" id="KW-0547">Nucleotide-binding</keyword>
<dbReference type="InterPro" id="IPR014729">
    <property type="entry name" value="Rossmann-like_a/b/a_fold"/>
</dbReference>
<dbReference type="InterPro" id="IPR011063">
    <property type="entry name" value="TilS/TtcA_N"/>
</dbReference>
<dbReference type="PANTHER" id="PTHR43033">
    <property type="entry name" value="TRNA(ILE)-LYSIDINE SYNTHASE-RELATED"/>
    <property type="match status" value="1"/>
</dbReference>
<proteinExistence type="inferred from homology"/>
<comment type="similarity">
    <text evidence="6">Belongs to the tRNA(Ile)-lysidine synthase family.</text>
</comment>
<feature type="binding site" evidence="6">
    <location>
        <begin position="42"/>
        <end position="47"/>
    </location>
    <ligand>
        <name>ATP</name>
        <dbReference type="ChEBI" id="CHEBI:30616"/>
    </ligand>
</feature>
<comment type="domain">
    <text evidence="6">The N-terminal region contains the highly conserved SGGXDS motif, predicted to be a P-loop motif involved in ATP binding.</text>
</comment>
<evidence type="ECO:0000256" key="3">
    <source>
        <dbReference type="ARBA" id="ARBA00022741"/>
    </source>
</evidence>